<dbReference type="InterPro" id="IPR036736">
    <property type="entry name" value="ACP-like_sf"/>
</dbReference>
<dbReference type="PROSITE" id="PS50075">
    <property type="entry name" value="CARRIER"/>
    <property type="match status" value="1"/>
</dbReference>
<dbReference type="InterPro" id="IPR009081">
    <property type="entry name" value="PP-bd_ACP"/>
</dbReference>
<dbReference type="RefSeq" id="WP_199797379.1">
    <property type="nucleotide sequence ID" value="NZ_NDYE01000020.1"/>
</dbReference>
<evidence type="ECO:0000256" key="5">
    <source>
        <dbReference type="ARBA" id="ARBA00023194"/>
    </source>
</evidence>
<proteinExistence type="predicted"/>
<dbReference type="SUPFAM" id="SSF47336">
    <property type="entry name" value="ACP-like"/>
    <property type="match status" value="1"/>
</dbReference>
<protein>
    <recommendedName>
        <fullName evidence="6">Carrier domain-containing protein</fullName>
    </recommendedName>
</protein>
<feature type="domain" description="Carrier" evidence="6">
    <location>
        <begin position="10"/>
        <end position="84"/>
    </location>
</feature>
<dbReference type="CDD" id="cd19535">
    <property type="entry name" value="Cyc_NRPS"/>
    <property type="match status" value="1"/>
</dbReference>
<evidence type="ECO:0000256" key="1">
    <source>
        <dbReference type="ARBA" id="ARBA00001957"/>
    </source>
</evidence>
<dbReference type="GO" id="GO:0016874">
    <property type="term" value="F:ligase activity"/>
    <property type="evidence" value="ECO:0007669"/>
    <property type="project" value="UniProtKB-KW"/>
</dbReference>
<dbReference type="Gene3D" id="3.30.559.10">
    <property type="entry name" value="Chloramphenicol acetyltransferase-like domain"/>
    <property type="match status" value="1"/>
</dbReference>
<keyword evidence="5" id="KW-0045">Antibiotic biosynthesis</keyword>
<dbReference type="GO" id="GO:0017000">
    <property type="term" value="P:antibiotic biosynthetic process"/>
    <property type="evidence" value="ECO:0007669"/>
    <property type="project" value="UniProtKB-KW"/>
</dbReference>
<dbReference type="PROSITE" id="PS00012">
    <property type="entry name" value="PHOSPHOPANTETHEINE"/>
    <property type="match status" value="1"/>
</dbReference>
<comment type="cofactor">
    <cofactor evidence="1">
        <name>pantetheine 4'-phosphate</name>
        <dbReference type="ChEBI" id="CHEBI:47942"/>
    </cofactor>
</comment>
<dbReference type="SUPFAM" id="SSF52777">
    <property type="entry name" value="CoA-dependent acyltransferases"/>
    <property type="match status" value="2"/>
</dbReference>
<sequence>MKNLNNLKNIEYNCEITKLVKLWENTFKHEISPEEDFYAIGGNSLIMMRLIKKIEETFNLKISPMKFIELSNIINIAKYIVENGDNLNKEKNFPLSSIQEAYYIGRNSEYEMGGVSTHVYFEVKTEFDIEKLTNSLNILIDKQPSLRTIFIDEHKQKVMDTVEKYCIEYEDCSDVSEEIIQHRINNIRDELSKTVLSPNTWPLFKIKALKNVQGKTILFINIDLLIMDGASIGLFMRQWRDICEDKDIKNVKFDFFKYRNQEKDDKNTKEYFDDKKYWKNISPEIPEKPNLNLKDKTKNIKNFNSKRVSKEISLDLFNKIYIQASKRNVSISVALCTAYAYILGYWSNQNNLSINVTTMNRPVYDGIEEVIGEFTKNLILDASLSIDNSFWGNCYSIQTRLLRGLSHQNYDGVEFIRELSKERNLYDGGVMPIVFTSMLFSERQNNINALGEILYSISQTSQVYLDLQISYSSDGVLINWDYVEELFDESMINQMFNQYISLVESLAGENIAYPDLSVHDSNLVKTYNETKEEIPSTTVQ</sequence>
<dbReference type="GO" id="GO:0043041">
    <property type="term" value="P:amino acid activation for nonribosomal peptide biosynthetic process"/>
    <property type="evidence" value="ECO:0007669"/>
    <property type="project" value="TreeGrafter"/>
</dbReference>
<dbReference type="InterPro" id="IPR023213">
    <property type="entry name" value="CAT-like_dom_sf"/>
</dbReference>
<keyword evidence="3" id="KW-0597">Phosphoprotein</keyword>
<dbReference type="Pfam" id="PF00668">
    <property type="entry name" value="Condensation"/>
    <property type="match status" value="1"/>
</dbReference>
<evidence type="ECO:0000313" key="8">
    <source>
        <dbReference type="Proteomes" id="UP000215546"/>
    </source>
</evidence>
<dbReference type="Gene3D" id="1.10.1200.10">
    <property type="entry name" value="ACP-like"/>
    <property type="match status" value="1"/>
</dbReference>
<dbReference type="Proteomes" id="UP000215546">
    <property type="component" value="Unassembled WGS sequence"/>
</dbReference>
<reference evidence="8" key="1">
    <citation type="submission" date="2017-04" db="EMBL/GenBank/DDBJ databases">
        <title>Finegoldia magna isolated from orthopedic joint implant-associated infections.</title>
        <authorList>
            <person name="Bjorklund S."/>
            <person name="Bruggemann H."/>
            <person name="Jensen A."/>
            <person name="Hellmark B."/>
            <person name="Soderquist B."/>
        </authorList>
    </citation>
    <scope>NUCLEOTIDE SEQUENCE [LARGE SCALE GENOMIC DNA]</scope>
    <source>
        <strain evidence="8">12T273</strain>
    </source>
</reference>
<dbReference type="GO" id="GO:0008610">
    <property type="term" value="P:lipid biosynthetic process"/>
    <property type="evidence" value="ECO:0007669"/>
    <property type="project" value="UniProtKB-ARBA"/>
</dbReference>
<evidence type="ECO:0000256" key="4">
    <source>
        <dbReference type="ARBA" id="ARBA00022598"/>
    </source>
</evidence>
<evidence type="ECO:0000256" key="2">
    <source>
        <dbReference type="ARBA" id="ARBA00022450"/>
    </source>
</evidence>
<dbReference type="AlphaFoldDB" id="A0A233VFF9"/>
<dbReference type="InterPro" id="IPR006162">
    <property type="entry name" value="Ppantetheine_attach_site"/>
</dbReference>
<accession>A0A233VFF9</accession>
<dbReference type="Pfam" id="PF00550">
    <property type="entry name" value="PP-binding"/>
    <property type="match status" value="1"/>
</dbReference>
<dbReference type="Gene3D" id="3.30.559.30">
    <property type="entry name" value="Nonribosomal peptide synthetase, condensation domain"/>
    <property type="match status" value="1"/>
</dbReference>
<evidence type="ECO:0000313" key="7">
    <source>
        <dbReference type="EMBL" id="OXZ31113.1"/>
    </source>
</evidence>
<dbReference type="GO" id="GO:0031177">
    <property type="term" value="F:phosphopantetheine binding"/>
    <property type="evidence" value="ECO:0007669"/>
    <property type="project" value="TreeGrafter"/>
</dbReference>
<feature type="non-terminal residue" evidence="7">
    <location>
        <position position="540"/>
    </location>
</feature>
<dbReference type="GO" id="GO:0005737">
    <property type="term" value="C:cytoplasm"/>
    <property type="evidence" value="ECO:0007669"/>
    <property type="project" value="TreeGrafter"/>
</dbReference>
<comment type="caution">
    <text evidence="7">The sequence shown here is derived from an EMBL/GenBank/DDBJ whole genome shotgun (WGS) entry which is preliminary data.</text>
</comment>
<evidence type="ECO:0000256" key="3">
    <source>
        <dbReference type="ARBA" id="ARBA00022553"/>
    </source>
</evidence>
<dbReference type="InterPro" id="IPR057737">
    <property type="entry name" value="Condensation_MtbB-like"/>
</dbReference>
<evidence type="ECO:0000259" key="6">
    <source>
        <dbReference type="PROSITE" id="PS50075"/>
    </source>
</evidence>
<dbReference type="InterPro" id="IPR001242">
    <property type="entry name" value="Condensation_dom"/>
</dbReference>
<name>A0A233VFF9_FINMA</name>
<dbReference type="GO" id="GO:0044550">
    <property type="term" value="P:secondary metabolite biosynthetic process"/>
    <property type="evidence" value="ECO:0007669"/>
    <property type="project" value="TreeGrafter"/>
</dbReference>
<gene>
    <name evidence="7" type="ORF">B9N55_08910</name>
</gene>
<dbReference type="PANTHER" id="PTHR45527">
    <property type="entry name" value="NONRIBOSOMAL PEPTIDE SYNTHETASE"/>
    <property type="match status" value="1"/>
</dbReference>
<organism evidence="7 8">
    <name type="scientific">Finegoldia magna</name>
    <name type="common">Peptostreptococcus magnus</name>
    <dbReference type="NCBI Taxonomy" id="1260"/>
    <lineage>
        <taxon>Bacteria</taxon>
        <taxon>Bacillati</taxon>
        <taxon>Bacillota</taxon>
        <taxon>Tissierellia</taxon>
        <taxon>Tissierellales</taxon>
        <taxon>Peptoniphilaceae</taxon>
        <taxon>Finegoldia</taxon>
    </lineage>
</organism>
<dbReference type="EMBL" id="NDYE01000020">
    <property type="protein sequence ID" value="OXZ31113.1"/>
    <property type="molecule type" value="Genomic_DNA"/>
</dbReference>
<keyword evidence="4" id="KW-0436">Ligase</keyword>
<keyword evidence="2" id="KW-0596">Phosphopantetheine</keyword>
<dbReference type="PANTHER" id="PTHR45527:SF10">
    <property type="entry name" value="PYOCHELIN SYNTHASE PCHF"/>
    <property type="match status" value="1"/>
</dbReference>